<dbReference type="SMART" id="SM00487">
    <property type="entry name" value="DEXDc"/>
    <property type="match status" value="1"/>
</dbReference>
<feature type="domain" description="Helicase ATP-binding" evidence="4">
    <location>
        <begin position="147"/>
        <end position="312"/>
    </location>
</feature>
<dbReference type="GO" id="GO:0016787">
    <property type="term" value="F:hydrolase activity"/>
    <property type="evidence" value="ECO:0007669"/>
    <property type="project" value="UniProtKB-KW"/>
</dbReference>
<keyword evidence="6" id="KW-1185">Reference proteome</keyword>
<dbReference type="GO" id="GO:0004386">
    <property type="term" value="F:helicase activity"/>
    <property type="evidence" value="ECO:0007669"/>
    <property type="project" value="UniProtKB-KW"/>
</dbReference>
<dbReference type="Gene3D" id="1.25.40.10">
    <property type="entry name" value="Tetratricopeptide repeat domain"/>
    <property type="match status" value="1"/>
</dbReference>
<keyword evidence="2 5" id="KW-0067">ATP-binding</keyword>
<sequence>MSVFEPVCLSDGLKCDIRSLLKDLGLQAAAEHLMKCRLDGTWPEDVAYRVRVDGATKEPGSTEPLRLAPQARIRSRYRPGRGRGHLTIEPVSAVRSPWDERFSGLPSAADGLEEQLQKEQADREWRFQDRLKERWALPISEARPRLLEAIRRSRVTLVAAETGSGKSTQVPQYLLDDAIARGRGSNCHIVCTQPRRLAAVSLASRVAWERGERAGDASVGYVVRWDERPSRPWGSMVFCTVGALLPRLSRLGASHIIVDEAHTRDIHTDLLLTVLLELLSLSEDLKVIVMSATLDVSKWQHHFGAFGCELVQAGGRPYQVHQYFLEDAKKAKELMAGEMHNIFQEAAALGVWSDIDCNRGFVDQLGQFCPETVNVVRSLPESMIPFHLLASIIKWVDSWGKAGSVLVFLPGWHEIAVCSSFLHRDPQLRITMPEHGLGHVGCRVLLQLLASAYVVEEKGISNDATGQRLMEAVFLYALEKEQQEIECTGPLSCMVYVWEAAELIRPLRCQVKQWLFSHDIAGASACAHQGDWKVLNNIQLVGFLLRRQLSAFRSQYTAVNTAPRMVNMESLPEISELARCIEVPPPDPPGDLACAQCESLLLEPTTLEDGETVCRFCVRKRRAATAETQVELPPWAKSAEQIGFGSDVNVILAELAYASVAVNGTHQCNALFGESKFSEAIEAYTEALDAAPSPDLVLFCNRALAHLKIEDPESALRDALSGAAASPGSGPCLFAKAWFRLGQAMLAKGEAPEASFALARAASAPGVATALAEACGRLSGEDVEKVKDWLRQGHCPSIEARLPSIERGGPLSVVGEGSKDPEAAGGETVGFDRRPLSRSTEMSELRYTKDGVPIFDGSPESFVGYQRAALVYAETVEWKKRSLVGPRLQAALEGSAKLAVEHMAPGWVSHEQGASQLLQYLKKQVRAPTLAEAGRTMSRFFYGVKRRRGEGMTPWIVRHDEALLEAKRTLAEAIHEYGPNHSRSSSTSPTRKSSSWQAYSRAGTPVTPFEPDVTADEVEENATSEIREDEYEPEAPAPMTTEDEDEHWTSWWQSTWWQSQDWDTWSWKASGDQGSPAGSWKARGSPSRASWDANEAASAQAEKFLPDFVIAWLLLRRSGLDATERSVITANLKNQFTTIRVKEALKLTWPDEELKKRDSTKHSAMFTAEEAALLAEADEEDHTEPPSWDNAEEEHAYQALEDDAQEAFAALQEARRTLRDAREKQSQMRRSRSFFPPSKGYGKGSGKQRNYDRPPIRCFKCGGPHRRQDCPELNEKTTSEQVSFVFSATEDASKDDGGAAESEWPGEAALAAHVEVSMLALQDAIQQGKAVIDGGATSSLGSEEAMQAIANLNWRNKGSDGIEILSHETPSFRFGNNGQQSCMATALLQTPAGEKEAKMRIHLHDIPGQPVLLSVKSLRSLGAVIDFERDEAIFRRLDPSKVVRLETTDSGHQLYPLVENVLNQAKHRERPFRTLFGDEGRDTWSSTEE</sequence>
<gene>
    <name evidence="5" type="primary">DHX9</name>
    <name evidence="5" type="ORF">AK812_SmicGene2847</name>
</gene>
<evidence type="ECO:0000259" key="4">
    <source>
        <dbReference type="PROSITE" id="PS51192"/>
    </source>
</evidence>
<dbReference type="PANTHER" id="PTHR18934:SF119">
    <property type="entry name" value="ATP-DEPENDENT RNA HELICASE A"/>
    <property type="match status" value="1"/>
</dbReference>
<keyword evidence="2 5" id="KW-0547">Nucleotide-binding</keyword>
<dbReference type="SUPFAM" id="SSF48452">
    <property type="entry name" value="TPR-like"/>
    <property type="match status" value="1"/>
</dbReference>
<feature type="compositionally biased region" description="Low complexity" evidence="3">
    <location>
        <begin position="982"/>
        <end position="995"/>
    </location>
</feature>
<dbReference type="PROSITE" id="PS51192">
    <property type="entry name" value="HELICASE_ATP_BIND_1"/>
    <property type="match status" value="1"/>
</dbReference>
<feature type="region of interest" description="Disordered" evidence="3">
    <location>
        <begin position="1067"/>
        <end position="1094"/>
    </location>
</feature>
<evidence type="ECO:0000256" key="2">
    <source>
        <dbReference type="ARBA" id="ARBA00022806"/>
    </source>
</evidence>
<dbReference type="InterPro" id="IPR014001">
    <property type="entry name" value="Helicase_ATP-bd"/>
</dbReference>
<name>A0A1Q9F0E6_SYMMI</name>
<dbReference type="SUPFAM" id="SSF52540">
    <property type="entry name" value="P-loop containing nucleoside triphosphate hydrolases"/>
    <property type="match status" value="1"/>
</dbReference>
<reference evidence="5 6" key="1">
    <citation type="submission" date="2016-02" db="EMBL/GenBank/DDBJ databases">
        <title>Genome analysis of coral dinoflagellate symbionts highlights evolutionary adaptations to a symbiotic lifestyle.</title>
        <authorList>
            <person name="Aranda M."/>
            <person name="Li Y."/>
            <person name="Liew Y.J."/>
            <person name="Baumgarten S."/>
            <person name="Simakov O."/>
            <person name="Wilson M."/>
            <person name="Piel J."/>
            <person name="Ashoor H."/>
            <person name="Bougouffa S."/>
            <person name="Bajic V.B."/>
            <person name="Ryu T."/>
            <person name="Ravasi T."/>
            <person name="Bayer T."/>
            <person name="Micklem G."/>
            <person name="Kim H."/>
            <person name="Bhak J."/>
            <person name="Lajeunesse T.C."/>
            <person name="Voolstra C.R."/>
        </authorList>
    </citation>
    <scope>NUCLEOTIDE SEQUENCE [LARGE SCALE GENOMIC DNA]</scope>
    <source>
        <strain evidence="5 6">CCMP2467</strain>
    </source>
</reference>
<dbReference type="EMBL" id="LSRX01000032">
    <property type="protein sequence ID" value="OLQ13129.1"/>
    <property type="molecule type" value="Genomic_DNA"/>
</dbReference>
<dbReference type="Gene3D" id="3.40.50.300">
    <property type="entry name" value="P-loop containing nucleotide triphosphate hydrolases"/>
    <property type="match status" value="1"/>
</dbReference>
<keyword evidence="2 5" id="KW-0347">Helicase</keyword>
<dbReference type="GO" id="GO:0003723">
    <property type="term" value="F:RNA binding"/>
    <property type="evidence" value="ECO:0007669"/>
    <property type="project" value="TreeGrafter"/>
</dbReference>
<dbReference type="PANTHER" id="PTHR18934">
    <property type="entry name" value="ATP-DEPENDENT RNA HELICASE"/>
    <property type="match status" value="1"/>
</dbReference>
<dbReference type="InterPro" id="IPR011990">
    <property type="entry name" value="TPR-like_helical_dom_sf"/>
</dbReference>
<evidence type="ECO:0000313" key="6">
    <source>
        <dbReference type="Proteomes" id="UP000186817"/>
    </source>
</evidence>
<evidence type="ECO:0000256" key="3">
    <source>
        <dbReference type="SAM" id="MobiDB-lite"/>
    </source>
</evidence>
<organism evidence="5 6">
    <name type="scientific">Symbiodinium microadriaticum</name>
    <name type="common">Dinoflagellate</name>
    <name type="synonym">Zooxanthella microadriatica</name>
    <dbReference type="NCBI Taxonomy" id="2951"/>
    <lineage>
        <taxon>Eukaryota</taxon>
        <taxon>Sar</taxon>
        <taxon>Alveolata</taxon>
        <taxon>Dinophyceae</taxon>
        <taxon>Suessiales</taxon>
        <taxon>Symbiodiniaceae</taxon>
        <taxon>Symbiodinium</taxon>
    </lineage>
</organism>
<dbReference type="InterPro" id="IPR027417">
    <property type="entry name" value="P-loop_NTPase"/>
</dbReference>
<comment type="caution">
    <text evidence="5">The sequence shown here is derived from an EMBL/GenBank/DDBJ whole genome shotgun (WGS) entry which is preliminary data.</text>
</comment>
<proteinExistence type="predicted"/>
<dbReference type="OrthoDB" id="436359at2759"/>
<evidence type="ECO:0000256" key="1">
    <source>
        <dbReference type="ARBA" id="ARBA00022801"/>
    </source>
</evidence>
<keyword evidence="1" id="KW-0378">Hydrolase</keyword>
<feature type="region of interest" description="Disordered" evidence="3">
    <location>
        <begin position="976"/>
        <end position="1044"/>
    </location>
</feature>
<feature type="region of interest" description="Disordered" evidence="3">
    <location>
        <begin position="1221"/>
        <end position="1252"/>
    </location>
</feature>
<evidence type="ECO:0000313" key="5">
    <source>
        <dbReference type="EMBL" id="OLQ13129.1"/>
    </source>
</evidence>
<protein>
    <submittedName>
        <fullName evidence="5">ATP-dependent RNA helicase A</fullName>
    </submittedName>
</protein>
<dbReference type="Proteomes" id="UP000186817">
    <property type="component" value="Unassembled WGS sequence"/>
</dbReference>
<accession>A0A1Q9F0E6</accession>
<feature type="compositionally biased region" description="Acidic residues" evidence="3">
    <location>
        <begin position="1013"/>
        <end position="1033"/>
    </location>
</feature>